<dbReference type="GO" id="GO:0016020">
    <property type="term" value="C:membrane"/>
    <property type="evidence" value="ECO:0007669"/>
    <property type="project" value="UniProtKB-SubCell"/>
</dbReference>
<feature type="region of interest" description="Disordered" evidence="3">
    <location>
        <begin position="257"/>
        <end position="321"/>
    </location>
</feature>
<evidence type="ECO:0000256" key="4">
    <source>
        <dbReference type="SAM" id="SignalP"/>
    </source>
</evidence>
<organism evidence="6 7">
    <name type="scientific">Mariprofundus aestuarium</name>
    <dbReference type="NCBI Taxonomy" id="1921086"/>
    <lineage>
        <taxon>Bacteria</taxon>
        <taxon>Pseudomonadati</taxon>
        <taxon>Pseudomonadota</taxon>
        <taxon>Candidatius Mariprofundia</taxon>
        <taxon>Mariprofundales</taxon>
        <taxon>Mariprofundaceae</taxon>
        <taxon>Mariprofundus</taxon>
    </lineage>
</organism>
<evidence type="ECO:0000259" key="5">
    <source>
        <dbReference type="PROSITE" id="PS51779"/>
    </source>
</evidence>
<feature type="compositionally biased region" description="Basic residues" evidence="3">
    <location>
        <begin position="356"/>
        <end position="366"/>
    </location>
</feature>
<feature type="compositionally biased region" description="Polar residues" evidence="3">
    <location>
        <begin position="65"/>
        <end position="76"/>
    </location>
</feature>
<dbReference type="AlphaFoldDB" id="A0A2K8L736"/>
<reference evidence="6 7" key="1">
    <citation type="submission" date="2016-12" db="EMBL/GenBank/DDBJ databases">
        <title>Isolation and genomic insights into novel planktonic Zetaproteobacteria from stratified waters of the Chesapeake Bay.</title>
        <authorList>
            <person name="McAllister S.M."/>
            <person name="Kato S."/>
            <person name="Chan C.S."/>
            <person name="Chiu B.K."/>
            <person name="Field E.K."/>
        </authorList>
    </citation>
    <scope>NUCLEOTIDE SEQUENCE [LARGE SCALE GENOMIC DNA]</scope>
    <source>
        <strain evidence="6 7">CP-5</strain>
    </source>
</reference>
<dbReference type="InterPro" id="IPR034746">
    <property type="entry name" value="POTRA"/>
</dbReference>
<evidence type="ECO:0000313" key="6">
    <source>
        <dbReference type="EMBL" id="ATX80076.1"/>
    </source>
</evidence>
<gene>
    <name evidence="6" type="ORF">Ga0123461_1663</name>
</gene>
<dbReference type="PROSITE" id="PS51779">
    <property type="entry name" value="POTRA"/>
    <property type="match status" value="1"/>
</dbReference>
<evidence type="ECO:0000256" key="1">
    <source>
        <dbReference type="ARBA" id="ARBA00004370"/>
    </source>
</evidence>
<accession>A0A2K8L736</accession>
<dbReference type="Proteomes" id="UP000231701">
    <property type="component" value="Chromosome"/>
</dbReference>
<sequence>MNRLLYRMIPALLSLTLPFSLLAAEAAPTDMQEPAAMTQAVPESTENSASISEAAADETASTDTPVTEESQPATDVPQNEVVVAPAAENEAAAVVEEAKNDGTFSIATYEIEGNLLVPTETIEKKLQQYIGENKSRNDLFRIRNAVIKIYRKARLKGVSVSIPTAAEGGVVLVKIFEDDIPGVYPQQSKKPAKVDPATAGSADVALDSTTAPAQAPESASLEAEAQLPEIAKTEVAEEAPAKTVAVQAPDVATTLQQDETAEATAQTESKPIQPETVASNTESATAEAPVRKAAEQKPTTPVAPKKAEKRIKKAAKPTVKEAAVATKKPTIAKVTAKEKKSVAKKHAEQASAKHVSPPKKAVKAKQKAPVETAKASASTQAIDTTEGAFNIESFEVYGNSLVTTAEIQKLLAAYTGSDKSYADLISAKQGITKLYRAKGYKMVAVGMPARVFGETIPVRIYEAKGKR</sequence>
<dbReference type="KEGG" id="maes:Ga0123461_1663"/>
<keyword evidence="4" id="KW-0732">Signal</keyword>
<dbReference type="EMBL" id="CP018799">
    <property type="protein sequence ID" value="ATX80076.1"/>
    <property type="molecule type" value="Genomic_DNA"/>
</dbReference>
<dbReference type="InterPro" id="IPR013686">
    <property type="entry name" value="Polypept-transport_assoc_ShlB"/>
</dbReference>
<feature type="region of interest" description="Disordered" evidence="3">
    <location>
        <begin position="347"/>
        <end position="370"/>
    </location>
</feature>
<feature type="signal peptide" evidence="4">
    <location>
        <begin position="1"/>
        <end position="23"/>
    </location>
</feature>
<proteinExistence type="predicted"/>
<feature type="compositionally biased region" description="Low complexity" evidence="3">
    <location>
        <begin position="43"/>
        <end position="64"/>
    </location>
</feature>
<evidence type="ECO:0000256" key="2">
    <source>
        <dbReference type="ARBA" id="ARBA00023136"/>
    </source>
</evidence>
<keyword evidence="7" id="KW-1185">Reference proteome</keyword>
<evidence type="ECO:0000256" key="3">
    <source>
        <dbReference type="SAM" id="MobiDB-lite"/>
    </source>
</evidence>
<feature type="domain" description="POTRA" evidence="5">
    <location>
        <begin position="104"/>
        <end position="178"/>
    </location>
</feature>
<keyword evidence="2" id="KW-0472">Membrane</keyword>
<comment type="subcellular location">
    <subcellularLocation>
        <location evidence="1">Membrane</location>
    </subcellularLocation>
</comment>
<feature type="chain" id="PRO_5014713502" evidence="4">
    <location>
        <begin position="24"/>
        <end position="467"/>
    </location>
</feature>
<protein>
    <submittedName>
        <fullName evidence="6">POTRA domain-containing protein, ShlB-type</fullName>
    </submittedName>
</protein>
<dbReference type="RefSeq" id="WP_100277890.1">
    <property type="nucleotide sequence ID" value="NZ_CP018799.1"/>
</dbReference>
<dbReference type="Gene3D" id="3.10.20.310">
    <property type="entry name" value="membrane protein fhac"/>
    <property type="match status" value="2"/>
</dbReference>
<dbReference type="OrthoDB" id="9763372at2"/>
<name>A0A2K8L736_MARES</name>
<dbReference type="Pfam" id="PF08479">
    <property type="entry name" value="POTRA_2"/>
    <property type="match status" value="1"/>
</dbReference>
<feature type="region of interest" description="Disordered" evidence="3">
    <location>
        <begin position="33"/>
        <end position="76"/>
    </location>
</feature>
<evidence type="ECO:0000313" key="7">
    <source>
        <dbReference type="Proteomes" id="UP000231701"/>
    </source>
</evidence>
<feature type="compositionally biased region" description="Polar residues" evidence="3">
    <location>
        <begin position="257"/>
        <end position="284"/>
    </location>
</feature>